<feature type="region of interest" description="Disordered" evidence="4">
    <location>
        <begin position="71"/>
        <end position="101"/>
    </location>
</feature>
<name>A0AA38CF49_TAXCH</name>
<dbReference type="Gene3D" id="2.60.40.790">
    <property type="match status" value="1"/>
</dbReference>
<feature type="domain" description="SHSP" evidence="5">
    <location>
        <begin position="1"/>
        <end position="87"/>
    </location>
</feature>
<dbReference type="PROSITE" id="PS01031">
    <property type="entry name" value="SHSP"/>
    <property type="match status" value="1"/>
</dbReference>
<dbReference type="Pfam" id="PF00011">
    <property type="entry name" value="HSP20"/>
    <property type="match status" value="1"/>
</dbReference>
<evidence type="ECO:0000256" key="2">
    <source>
        <dbReference type="PROSITE-ProRule" id="PRU00285"/>
    </source>
</evidence>
<proteinExistence type="inferred from homology"/>
<reference evidence="6 7" key="1">
    <citation type="journal article" date="2021" name="Nat. Plants">
        <title>The Taxus genome provides insights into paclitaxel biosynthesis.</title>
        <authorList>
            <person name="Xiong X."/>
            <person name="Gou J."/>
            <person name="Liao Q."/>
            <person name="Li Y."/>
            <person name="Zhou Q."/>
            <person name="Bi G."/>
            <person name="Li C."/>
            <person name="Du R."/>
            <person name="Wang X."/>
            <person name="Sun T."/>
            <person name="Guo L."/>
            <person name="Liang H."/>
            <person name="Lu P."/>
            <person name="Wu Y."/>
            <person name="Zhang Z."/>
            <person name="Ro D.K."/>
            <person name="Shang Y."/>
            <person name="Huang S."/>
            <person name="Yan J."/>
        </authorList>
    </citation>
    <scope>NUCLEOTIDE SEQUENCE [LARGE SCALE GENOMIC DNA]</scope>
    <source>
        <strain evidence="6">Ta-2019</strain>
    </source>
</reference>
<keyword evidence="1" id="KW-0346">Stress response</keyword>
<dbReference type="InterPro" id="IPR008978">
    <property type="entry name" value="HSP20-like_chaperone"/>
</dbReference>
<accession>A0AA38CF49</accession>
<feature type="non-terminal residue" evidence="6">
    <location>
        <position position="1"/>
    </location>
</feature>
<evidence type="ECO:0000256" key="3">
    <source>
        <dbReference type="RuleBase" id="RU003616"/>
    </source>
</evidence>
<sequence>IKKEDIKMEVKDKVLTVSGEIRREEKKESEQWHRVERVEGKFIRQFRLADGDMEGIKATLENGVLTVNVPKIPNKEGEPKPKPIPISVGEDSCDADKVCKA</sequence>
<dbReference type="PANTHER" id="PTHR11527">
    <property type="entry name" value="HEAT-SHOCK PROTEIN 20 FAMILY MEMBER"/>
    <property type="match status" value="1"/>
</dbReference>
<gene>
    <name evidence="6" type="ORF">KI387_030557</name>
</gene>
<organism evidence="6 7">
    <name type="scientific">Taxus chinensis</name>
    <name type="common">Chinese yew</name>
    <name type="synonym">Taxus wallichiana var. chinensis</name>
    <dbReference type="NCBI Taxonomy" id="29808"/>
    <lineage>
        <taxon>Eukaryota</taxon>
        <taxon>Viridiplantae</taxon>
        <taxon>Streptophyta</taxon>
        <taxon>Embryophyta</taxon>
        <taxon>Tracheophyta</taxon>
        <taxon>Spermatophyta</taxon>
        <taxon>Pinopsida</taxon>
        <taxon>Pinidae</taxon>
        <taxon>Conifers II</taxon>
        <taxon>Cupressales</taxon>
        <taxon>Taxaceae</taxon>
        <taxon>Taxus</taxon>
    </lineage>
</organism>
<dbReference type="OMA" id="KESEQWH"/>
<evidence type="ECO:0000313" key="6">
    <source>
        <dbReference type="EMBL" id="KAH9298875.1"/>
    </source>
</evidence>
<dbReference type="InterPro" id="IPR002068">
    <property type="entry name" value="A-crystallin/Hsp20_dom"/>
</dbReference>
<evidence type="ECO:0000313" key="7">
    <source>
        <dbReference type="Proteomes" id="UP000824469"/>
    </source>
</evidence>
<evidence type="ECO:0000256" key="1">
    <source>
        <dbReference type="ARBA" id="ARBA00023016"/>
    </source>
</evidence>
<comment type="caution">
    <text evidence="6">The sequence shown here is derived from an EMBL/GenBank/DDBJ whole genome shotgun (WGS) entry which is preliminary data.</text>
</comment>
<evidence type="ECO:0000256" key="4">
    <source>
        <dbReference type="SAM" id="MobiDB-lite"/>
    </source>
</evidence>
<dbReference type="InterPro" id="IPR031107">
    <property type="entry name" value="Small_HSP"/>
</dbReference>
<dbReference type="SUPFAM" id="SSF49764">
    <property type="entry name" value="HSP20-like chaperones"/>
    <property type="match status" value="1"/>
</dbReference>
<evidence type="ECO:0000259" key="5">
    <source>
        <dbReference type="PROSITE" id="PS01031"/>
    </source>
</evidence>
<protein>
    <recommendedName>
        <fullName evidence="5">SHSP domain-containing protein</fullName>
    </recommendedName>
</protein>
<comment type="similarity">
    <text evidence="2 3">Belongs to the small heat shock protein (HSP20) family.</text>
</comment>
<dbReference type="EMBL" id="JAHRHJ020000010">
    <property type="protein sequence ID" value="KAH9298875.1"/>
    <property type="molecule type" value="Genomic_DNA"/>
</dbReference>
<dbReference type="AlphaFoldDB" id="A0AA38CF49"/>
<keyword evidence="7" id="KW-1185">Reference proteome</keyword>
<dbReference type="Proteomes" id="UP000824469">
    <property type="component" value="Unassembled WGS sequence"/>
</dbReference>